<dbReference type="CDD" id="cd08662">
    <property type="entry name" value="M13"/>
    <property type="match status" value="1"/>
</dbReference>
<keyword evidence="7" id="KW-0482">Metalloprotease</keyword>
<dbReference type="InterPro" id="IPR024079">
    <property type="entry name" value="MetalloPept_cat_dom_sf"/>
</dbReference>
<protein>
    <submittedName>
        <fullName evidence="11">Uncharacterized protein</fullName>
    </submittedName>
</protein>
<dbReference type="AlphaFoldDB" id="A0A7R9MI17"/>
<feature type="domain" description="Peptidase M13 N-terminal" evidence="10">
    <location>
        <begin position="2"/>
        <end position="142"/>
    </location>
</feature>
<dbReference type="EMBL" id="OC934777">
    <property type="protein sequence ID" value="CAD7660341.1"/>
    <property type="molecule type" value="Genomic_DNA"/>
</dbReference>
<dbReference type="Pfam" id="PF05649">
    <property type="entry name" value="Peptidase_M13_N"/>
    <property type="match status" value="1"/>
</dbReference>
<dbReference type="GO" id="GO:0005886">
    <property type="term" value="C:plasma membrane"/>
    <property type="evidence" value="ECO:0007669"/>
    <property type="project" value="TreeGrafter"/>
</dbReference>
<dbReference type="PROSITE" id="PS51885">
    <property type="entry name" value="NEPRILYSIN"/>
    <property type="match status" value="1"/>
</dbReference>
<dbReference type="GO" id="GO:0004222">
    <property type="term" value="F:metalloendopeptidase activity"/>
    <property type="evidence" value="ECO:0007669"/>
    <property type="project" value="InterPro"/>
</dbReference>
<dbReference type="Pfam" id="PF01431">
    <property type="entry name" value="Peptidase_M13"/>
    <property type="match status" value="1"/>
</dbReference>
<keyword evidence="3" id="KW-0645">Protease</keyword>
<comment type="cofactor">
    <cofactor evidence="1">
        <name>Zn(2+)</name>
        <dbReference type="ChEBI" id="CHEBI:29105"/>
    </cofactor>
</comment>
<dbReference type="InterPro" id="IPR008753">
    <property type="entry name" value="Peptidase_M13_N"/>
</dbReference>
<accession>A0A7R9MI17</accession>
<feature type="non-terminal residue" evidence="11">
    <location>
        <position position="1"/>
    </location>
</feature>
<keyword evidence="5" id="KW-0378">Hydrolase</keyword>
<organism evidence="11">
    <name type="scientific">Oppiella nova</name>
    <dbReference type="NCBI Taxonomy" id="334625"/>
    <lineage>
        <taxon>Eukaryota</taxon>
        <taxon>Metazoa</taxon>
        <taxon>Ecdysozoa</taxon>
        <taxon>Arthropoda</taxon>
        <taxon>Chelicerata</taxon>
        <taxon>Arachnida</taxon>
        <taxon>Acari</taxon>
        <taxon>Acariformes</taxon>
        <taxon>Sarcoptiformes</taxon>
        <taxon>Oribatida</taxon>
        <taxon>Brachypylina</taxon>
        <taxon>Oppioidea</taxon>
        <taxon>Oppiidae</taxon>
        <taxon>Oppiella</taxon>
    </lineage>
</organism>
<keyword evidence="6" id="KW-0862">Zinc</keyword>
<evidence type="ECO:0000256" key="7">
    <source>
        <dbReference type="ARBA" id="ARBA00023049"/>
    </source>
</evidence>
<gene>
    <name evidence="11" type="ORF">ONB1V03_LOCUS16911</name>
</gene>
<dbReference type="Proteomes" id="UP000728032">
    <property type="component" value="Unassembled WGS sequence"/>
</dbReference>
<dbReference type="InterPro" id="IPR018497">
    <property type="entry name" value="Peptidase_M13_C"/>
</dbReference>
<dbReference type="GO" id="GO:0046872">
    <property type="term" value="F:metal ion binding"/>
    <property type="evidence" value="ECO:0007669"/>
    <property type="project" value="UniProtKB-KW"/>
</dbReference>
<evidence type="ECO:0000256" key="5">
    <source>
        <dbReference type="ARBA" id="ARBA00022801"/>
    </source>
</evidence>
<comment type="similarity">
    <text evidence="2">Belongs to the peptidase M13 family.</text>
</comment>
<evidence type="ECO:0000313" key="11">
    <source>
        <dbReference type="EMBL" id="CAD7660341.1"/>
    </source>
</evidence>
<evidence type="ECO:0000256" key="2">
    <source>
        <dbReference type="ARBA" id="ARBA00007357"/>
    </source>
</evidence>
<evidence type="ECO:0000259" key="9">
    <source>
        <dbReference type="Pfam" id="PF01431"/>
    </source>
</evidence>
<dbReference type="PANTHER" id="PTHR11733">
    <property type="entry name" value="ZINC METALLOPROTEASE FAMILY M13 NEPRILYSIN-RELATED"/>
    <property type="match status" value="1"/>
</dbReference>
<evidence type="ECO:0000256" key="1">
    <source>
        <dbReference type="ARBA" id="ARBA00001947"/>
    </source>
</evidence>
<keyword evidence="4" id="KW-0479">Metal-binding</keyword>
<evidence type="ECO:0000313" key="12">
    <source>
        <dbReference type="Proteomes" id="UP000728032"/>
    </source>
</evidence>
<evidence type="ECO:0000256" key="8">
    <source>
        <dbReference type="SAM" id="Coils"/>
    </source>
</evidence>
<dbReference type="PANTHER" id="PTHR11733:SF167">
    <property type="entry name" value="FI17812P1-RELATED"/>
    <property type="match status" value="1"/>
</dbReference>
<feature type="coiled-coil region" evidence="8">
    <location>
        <begin position="84"/>
        <end position="111"/>
    </location>
</feature>
<dbReference type="InterPro" id="IPR000718">
    <property type="entry name" value="Peptidase_M13"/>
</dbReference>
<dbReference type="GO" id="GO:0016485">
    <property type="term" value="P:protein processing"/>
    <property type="evidence" value="ECO:0007669"/>
    <property type="project" value="TreeGrafter"/>
</dbReference>
<dbReference type="SUPFAM" id="SSF55486">
    <property type="entry name" value="Metalloproteases ('zincins'), catalytic domain"/>
    <property type="match status" value="1"/>
</dbReference>
<keyword evidence="12" id="KW-1185">Reference proteome</keyword>
<feature type="domain" description="Peptidase M13 C-terminal" evidence="9">
    <location>
        <begin position="203"/>
        <end position="404"/>
    </location>
</feature>
<proteinExistence type="inferred from homology"/>
<sequence>NRIIDTYSPKTIDNYLCWTFIARYLPYLGPQFRRLFSEFRAKVPDMSVETGDPNGSSRIFLSRWKECVHVVSEGLDVPAIVLYLHHKQQALDSMTAKINDLIKQMKEAFNLIIDSQQWLDSSAIKENFKNRVNSIQSKIGVPKVLTNESEVNLLYEGLEIDSQDVFITNIFKMARHQVMLELKKLNRLVDPEEEWIIQPLIANAYYDPITNNIIMPPGILRFPLISFQRPGYLDFATLGIVIGHEISHSMGTDSRKFMKYTNGTNWWTDEINKVYREKANCFAQQYNQYLIESTDEYLNGNHTLEENICDFAGLQQSYTAYKLNKDNTFVQLPGLTNYTSDQLFFIQYAQIWCEVVSLEGHRRSLLDDHSPGRYRANGVLVNSEQFSKAFLCPKDSVMNPSAKCGLWNSNYG</sequence>
<dbReference type="OrthoDB" id="6475849at2759"/>
<dbReference type="EMBL" id="CAJPVJ010019952">
    <property type="protein sequence ID" value="CAG2177479.1"/>
    <property type="molecule type" value="Genomic_DNA"/>
</dbReference>
<dbReference type="PRINTS" id="PR00786">
    <property type="entry name" value="NEPRILYSIN"/>
</dbReference>
<evidence type="ECO:0000256" key="3">
    <source>
        <dbReference type="ARBA" id="ARBA00022670"/>
    </source>
</evidence>
<name>A0A7R9MI17_9ACAR</name>
<evidence type="ECO:0000256" key="6">
    <source>
        <dbReference type="ARBA" id="ARBA00022833"/>
    </source>
</evidence>
<dbReference type="Gene3D" id="3.40.390.10">
    <property type="entry name" value="Collagenase (Catalytic Domain)"/>
    <property type="match status" value="1"/>
</dbReference>
<evidence type="ECO:0000256" key="4">
    <source>
        <dbReference type="ARBA" id="ARBA00022723"/>
    </source>
</evidence>
<keyword evidence="8" id="KW-0175">Coiled coil</keyword>
<evidence type="ECO:0000259" key="10">
    <source>
        <dbReference type="Pfam" id="PF05649"/>
    </source>
</evidence>
<reference evidence="11" key="1">
    <citation type="submission" date="2020-11" db="EMBL/GenBank/DDBJ databases">
        <authorList>
            <person name="Tran Van P."/>
        </authorList>
    </citation>
    <scope>NUCLEOTIDE SEQUENCE</scope>
</reference>